<dbReference type="PANTHER" id="PTHR42720">
    <property type="entry name" value="GLYCEROL-3-PHOSPHATE DEHYDROGENASE"/>
    <property type="match status" value="1"/>
</dbReference>
<evidence type="ECO:0000313" key="4">
    <source>
        <dbReference type="Proteomes" id="UP001158045"/>
    </source>
</evidence>
<comment type="caution">
    <text evidence="3">The sequence shown here is derived from an EMBL/GenBank/DDBJ whole genome shotgun (WGS) entry which is preliminary data.</text>
</comment>
<evidence type="ECO:0000259" key="1">
    <source>
        <dbReference type="Pfam" id="PF01266"/>
    </source>
</evidence>
<dbReference type="Pfam" id="PF04324">
    <property type="entry name" value="Fer2_BFD"/>
    <property type="match status" value="1"/>
</dbReference>
<dbReference type="Pfam" id="PF01266">
    <property type="entry name" value="DAO"/>
    <property type="match status" value="1"/>
</dbReference>
<dbReference type="Gene3D" id="3.30.9.10">
    <property type="entry name" value="D-Amino Acid Oxidase, subunit A, domain 2"/>
    <property type="match status" value="1"/>
</dbReference>
<evidence type="ECO:0000313" key="3">
    <source>
        <dbReference type="EMBL" id="MDH8679839.1"/>
    </source>
</evidence>
<proteinExistence type="predicted"/>
<dbReference type="Proteomes" id="UP001158045">
    <property type="component" value="Unassembled WGS sequence"/>
</dbReference>
<feature type="domain" description="FAD dependent oxidoreductase" evidence="1">
    <location>
        <begin position="3"/>
        <end position="350"/>
    </location>
</feature>
<dbReference type="PANTHER" id="PTHR42720:SF1">
    <property type="entry name" value="GLYCEROL 3-PHOSPHATE OXIDASE"/>
    <property type="match status" value="1"/>
</dbReference>
<dbReference type="Gene3D" id="1.10.10.1100">
    <property type="entry name" value="BFD-like [2Fe-2S]-binding domain"/>
    <property type="match status" value="1"/>
</dbReference>
<dbReference type="InterPro" id="IPR041854">
    <property type="entry name" value="BFD-like_2Fe2S-bd_dom_sf"/>
</dbReference>
<keyword evidence="4" id="KW-1185">Reference proteome</keyword>
<dbReference type="InterPro" id="IPR036188">
    <property type="entry name" value="FAD/NAD-bd_sf"/>
</dbReference>
<reference evidence="3 4" key="1">
    <citation type="submission" date="2023-04" db="EMBL/GenBank/DDBJ databases">
        <title>Fusibacter bizertensis strain WBS, isolated from littoral bottom sediments of the Arctic seas - biochemical and genomic analysis.</title>
        <authorList>
            <person name="Brioukhanov A.L."/>
        </authorList>
    </citation>
    <scope>NUCLEOTIDE SEQUENCE [LARGE SCALE GENOMIC DNA]</scope>
    <source>
        <strain evidence="3 4">WBS</strain>
    </source>
</reference>
<sequence length="481" mass="53534">MYDVAIIGAGVVGTLIARSLAKYELKIIILDKENDVACGATKANSALIHAGYDAPFDSLRGQLNAKGNELYTQLSKELNFSFERIGSLVLGEGSEDYKTLERLYENGIKLNIPGLKLIDREELALMEPGVNVKFQHALYAPTAGITEPWEVAIAACENAMDNGVELRLNYAVNSIKKDNFKYRINDEIETKLVINCAGIYADYIYSLISPNQDRVKLSARRGQYYLLDKSASNIVKHILFTCPTEKGKGTIISPTAHGNIIIGPNSEQVQKDDTSTTFTGLFEVLGKARKMISEVPVELNIANFSGIRAEPSTRDFIIEESNEKRFVNVAGIKSPGLSSAPAIAEYVTDLVLQIYQRESWVVEKNKVFSPLRKARYHFASLSSDKQEHLIKLDPRFAHIICRCETISEAEIVDAIHRNCGAKTINGVKRRVRPGAGRCQGGFCGPKIIDILSRELNIDRTKVEHERGGSYPIMKERKYEKL</sequence>
<organism evidence="3 4">
    <name type="scientific">Fusibacter bizertensis</name>
    <dbReference type="NCBI Taxonomy" id="1488331"/>
    <lineage>
        <taxon>Bacteria</taxon>
        <taxon>Bacillati</taxon>
        <taxon>Bacillota</taxon>
        <taxon>Clostridia</taxon>
        <taxon>Eubacteriales</taxon>
        <taxon>Eubacteriales Family XII. Incertae Sedis</taxon>
        <taxon>Fusibacter</taxon>
    </lineage>
</organism>
<evidence type="ECO:0000259" key="2">
    <source>
        <dbReference type="Pfam" id="PF04324"/>
    </source>
</evidence>
<dbReference type="InterPro" id="IPR052745">
    <property type="entry name" value="G3P_Oxidase/Oxidoreductase"/>
</dbReference>
<gene>
    <name evidence="3" type="ORF">QE109_16895</name>
</gene>
<dbReference type="SUPFAM" id="SSF51905">
    <property type="entry name" value="FAD/NAD(P)-binding domain"/>
    <property type="match status" value="1"/>
</dbReference>
<dbReference type="EMBL" id="JARYZI010000018">
    <property type="protein sequence ID" value="MDH8679839.1"/>
    <property type="molecule type" value="Genomic_DNA"/>
</dbReference>
<feature type="domain" description="BFD-like [2Fe-2S]-binding" evidence="2">
    <location>
        <begin position="399"/>
        <end position="452"/>
    </location>
</feature>
<name>A0ABT6NHD5_9FIRM</name>
<protein>
    <submittedName>
        <fullName evidence="3">NAD(P)/FAD-dependent oxidoreductase</fullName>
    </submittedName>
</protein>
<dbReference type="InterPro" id="IPR007419">
    <property type="entry name" value="BFD-like_2Fe2S-bd_dom"/>
</dbReference>
<accession>A0ABT6NHD5</accession>
<dbReference type="Gene3D" id="3.50.50.60">
    <property type="entry name" value="FAD/NAD(P)-binding domain"/>
    <property type="match status" value="1"/>
</dbReference>
<dbReference type="CDD" id="cd19946">
    <property type="entry name" value="GlpA-like_Fer2_BFD-like"/>
    <property type="match status" value="1"/>
</dbReference>
<dbReference type="InterPro" id="IPR006076">
    <property type="entry name" value="FAD-dep_OxRdtase"/>
</dbReference>